<dbReference type="InterPro" id="IPR013783">
    <property type="entry name" value="Ig-like_fold"/>
</dbReference>
<dbReference type="Pfam" id="PF00041">
    <property type="entry name" value="fn3"/>
    <property type="match status" value="1"/>
</dbReference>
<feature type="domain" description="Fibronectin type-III" evidence="1">
    <location>
        <begin position="118"/>
        <end position="208"/>
    </location>
</feature>
<dbReference type="Gene3D" id="2.60.40.10">
    <property type="entry name" value="Immunoglobulins"/>
    <property type="match status" value="1"/>
</dbReference>
<proteinExistence type="predicted"/>
<dbReference type="EMBL" id="CP001661">
    <property type="protein sequence ID" value="ACT18263.1"/>
    <property type="molecule type" value="Genomic_DNA"/>
</dbReference>
<dbReference type="InterPro" id="IPR036116">
    <property type="entry name" value="FN3_sf"/>
</dbReference>
<name>C6DYH9_GEOSM</name>
<dbReference type="CDD" id="cd00063">
    <property type="entry name" value="FN3"/>
    <property type="match status" value="1"/>
</dbReference>
<dbReference type="KEGG" id="gem:GM21_2213"/>
<dbReference type="PROSITE" id="PS50853">
    <property type="entry name" value="FN3"/>
    <property type="match status" value="1"/>
</dbReference>
<evidence type="ECO:0000259" key="1">
    <source>
        <dbReference type="PROSITE" id="PS50853"/>
    </source>
</evidence>
<dbReference type="HOGENOM" id="CLU_114478_0_0_7"/>
<gene>
    <name evidence="2" type="ordered locus">GM21_2213</name>
</gene>
<accession>C6DYH9</accession>
<dbReference type="SUPFAM" id="SSF49265">
    <property type="entry name" value="Fibronectin type III"/>
    <property type="match status" value="1"/>
</dbReference>
<dbReference type="AlphaFoldDB" id="C6DYH9"/>
<sequence length="208" mass="22808">MDSISNLTDAQVVPLTTQLMAVLTKNPSLYGRVMGVYPTWEELKELHESHIATLNDPSSGEPEKVRENQAKRQLLNRKFGAFHSAVKLAAADDPSLLTTFGFSQPKPRKSPSVSNVSRSEKLKAVHGDNSGEIFLKGAPVKYARSYDIDYCEGDPSLEGSWKHHSVVAHASKMKVTGLTPGRVYWFRVRGIGANGPGPWSPYASLMAI</sequence>
<dbReference type="InterPro" id="IPR003961">
    <property type="entry name" value="FN3_dom"/>
</dbReference>
<evidence type="ECO:0000313" key="2">
    <source>
        <dbReference type="EMBL" id="ACT18263.1"/>
    </source>
</evidence>
<dbReference type="STRING" id="443144.GM21_2213"/>
<dbReference type="OrthoDB" id="5396554at2"/>
<protein>
    <submittedName>
        <fullName evidence="2">Fibronectin type III domain protein</fullName>
    </submittedName>
</protein>
<organism evidence="2">
    <name type="scientific">Geobacter sp. (strain M21)</name>
    <dbReference type="NCBI Taxonomy" id="443144"/>
    <lineage>
        <taxon>Bacteria</taxon>
        <taxon>Pseudomonadati</taxon>
        <taxon>Thermodesulfobacteriota</taxon>
        <taxon>Desulfuromonadia</taxon>
        <taxon>Geobacterales</taxon>
        <taxon>Geobacteraceae</taxon>
        <taxon>Geobacter</taxon>
    </lineage>
</organism>
<reference evidence="2" key="1">
    <citation type="submission" date="2009-07" db="EMBL/GenBank/DDBJ databases">
        <title>Complete sequence of Geobacter sp. M21.</title>
        <authorList>
            <consortium name="US DOE Joint Genome Institute"/>
            <person name="Lucas S."/>
            <person name="Copeland A."/>
            <person name="Lapidus A."/>
            <person name="Glavina del Rio T."/>
            <person name="Dalin E."/>
            <person name="Tice H."/>
            <person name="Bruce D."/>
            <person name="Goodwin L."/>
            <person name="Pitluck S."/>
            <person name="Saunders E."/>
            <person name="Brettin T."/>
            <person name="Detter J.C."/>
            <person name="Han C."/>
            <person name="Larimer F."/>
            <person name="Land M."/>
            <person name="Hauser L."/>
            <person name="Kyrpides N."/>
            <person name="Ovchinnikova G."/>
            <person name="Lovley D."/>
        </authorList>
    </citation>
    <scope>NUCLEOTIDE SEQUENCE [LARGE SCALE GENOMIC DNA]</scope>
    <source>
        <strain evidence="2">M21</strain>
    </source>
</reference>